<accession>A0A1F4Q3C6</accession>
<organism evidence="1 2">
    <name type="scientific">candidate division WOR-1 bacterium RIFCSPHIGHO2_01_FULL_53_15</name>
    <dbReference type="NCBI Taxonomy" id="1802564"/>
    <lineage>
        <taxon>Bacteria</taxon>
        <taxon>Bacillati</taxon>
        <taxon>Saganbacteria</taxon>
    </lineage>
</organism>
<gene>
    <name evidence="1" type="ORF">A2625_00740</name>
</gene>
<dbReference type="Proteomes" id="UP000178724">
    <property type="component" value="Unassembled WGS sequence"/>
</dbReference>
<evidence type="ECO:0000313" key="1">
    <source>
        <dbReference type="EMBL" id="OGB90461.1"/>
    </source>
</evidence>
<comment type="caution">
    <text evidence="1">The sequence shown here is derived from an EMBL/GenBank/DDBJ whole genome shotgun (WGS) entry which is preliminary data.</text>
</comment>
<dbReference type="EMBL" id="METM01000008">
    <property type="protein sequence ID" value="OGB90461.1"/>
    <property type="molecule type" value="Genomic_DNA"/>
</dbReference>
<evidence type="ECO:0000313" key="2">
    <source>
        <dbReference type="Proteomes" id="UP000178724"/>
    </source>
</evidence>
<protein>
    <submittedName>
        <fullName evidence="1">Uncharacterized protein</fullName>
    </submittedName>
</protein>
<name>A0A1F4Q3C6_UNCSA</name>
<proteinExistence type="predicted"/>
<sequence length="98" mass="11596">MVPTKLVEKIAKDFDLTGNELIKESLASELRRRIAAYKFTDYLLAKKYRMTLTDFEKKKIIKKKSHSFEVEEDYHNWDQAIDGIKTIERDLKLLESSK</sequence>
<dbReference type="AlphaFoldDB" id="A0A1F4Q3C6"/>
<reference evidence="1 2" key="1">
    <citation type="journal article" date="2016" name="Nat. Commun.">
        <title>Thousands of microbial genomes shed light on interconnected biogeochemical processes in an aquifer system.</title>
        <authorList>
            <person name="Anantharaman K."/>
            <person name="Brown C.T."/>
            <person name="Hug L.A."/>
            <person name="Sharon I."/>
            <person name="Castelle C.J."/>
            <person name="Probst A.J."/>
            <person name="Thomas B.C."/>
            <person name="Singh A."/>
            <person name="Wilkins M.J."/>
            <person name="Karaoz U."/>
            <person name="Brodie E.L."/>
            <person name="Williams K.H."/>
            <person name="Hubbard S.S."/>
            <person name="Banfield J.F."/>
        </authorList>
    </citation>
    <scope>NUCLEOTIDE SEQUENCE [LARGE SCALE GENOMIC DNA]</scope>
</reference>